<evidence type="ECO:0000256" key="1">
    <source>
        <dbReference type="ARBA" id="ARBA00006484"/>
    </source>
</evidence>
<gene>
    <name evidence="4" type="ORF">CLO192961_LOCUS154606</name>
</gene>
<dbReference type="SUPFAM" id="SSF51735">
    <property type="entry name" value="NAD(P)-binding Rossmann-fold domains"/>
    <property type="match status" value="1"/>
</dbReference>
<dbReference type="PROSITE" id="PS00061">
    <property type="entry name" value="ADH_SHORT"/>
    <property type="match status" value="1"/>
</dbReference>
<keyword evidence="2" id="KW-0521">NADP</keyword>
<dbReference type="InterPro" id="IPR036291">
    <property type="entry name" value="NAD(P)-bd_dom_sf"/>
</dbReference>
<dbReference type="PRINTS" id="PR00081">
    <property type="entry name" value="GDHRDH"/>
</dbReference>
<keyword evidence="3" id="KW-0560">Oxidoreductase</keyword>
<evidence type="ECO:0000256" key="2">
    <source>
        <dbReference type="ARBA" id="ARBA00022857"/>
    </source>
</evidence>
<dbReference type="InterPro" id="IPR020904">
    <property type="entry name" value="Sc_DH/Rdtase_CS"/>
</dbReference>
<dbReference type="Gene3D" id="3.40.50.720">
    <property type="entry name" value="NAD(P)-binding Rossmann-like Domain"/>
    <property type="match status" value="1"/>
</dbReference>
<evidence type="ECO:0000256" key="3">
    <source>
        <dbReference type="ARBA" id="ARBA00023002"/>
    </source>
</evidence>
<dbReference type="PANTHER" id="PTHR24320">
    <property type="entry name" value="RETINOL DEHYDROGENASE"/>
    <property type="match status" value="1"/>
</dbReference>
<keyword evidence="5" id="KW-1185">Reference proteome</keyword>
<dbReference type="InterPro" id="IPR002347">
    <property type="entry name" value="SDR_fam"/>
</dbReference>
<comment type="caution">
    <text evidence="4">The sequence shown here is derived from an EMBL/GenBank/DDBJ whole genome shotgun (WGS) entry which is preliminary data.</text>
</comment>
<dbReference type="Pfam" id="PF00106">
    <property type="entry name" value="adh_short"/>
    <property type="match status" value="1"/>
</dbReference>
<reference evidence="4 5" key="1">
    <citation type="submission" date="2019-06" db="EMBL/GenBank/DDBJ databases">
        <authorList>
            <person name="Broberg M."/>
        </authorList>
    </citation>
    <scope>NUCLEOTIDE SEQUENCE [LARGE SCALE GENOMIC DNA]</scope>
</reference>
<protein>
    <submittedName>
        <fullName evidence="4">Uncharacterized protein</fullName>
    </submittedName>
</protein>
<dbReference type="Proteomes" id="UP000766486">
    <property type="component" value="Unassembled WGS sequence"/>
</dbReference>
<proteinExistence type="inferred from homology"/>
<dbReference type="EMBL" id="CABFNS010000729">
    <property type="protein sequence ID" value="VUC24874.1"/>
    <property type="molecule type" value="Genomic_DNA"/>
</dbReference>
<name>A0ABY6U1E3_BIOOC</name>
<dbReference type="PANTHER" id="PTHR24320:SF282">
    <property type="entry name" value="WW DOMAIN-CONTAINING OXIDOREDUCTASE"/>
    <property type="match status" value="1"/>
</dbReference>
<sequence>MPSPEYNARDSHPSLEGKVILVTGGSSGLGEQCVLAFAQRRPAMIWLAARNLSNIQATITKTREDVPDAAIRPLQIDLNSFDSIKRAASVVLSDSDRLDLLILNAGAMGLPPGVSQEGYEVHFGANCLGHALLTKLLIPRLNETAERREVGDRKPDVRVILVGSDAVYRSPNNTIHFDRLKSDCKEMGTIGRYGQAKLATALFGRALARQSPLLKVAVVHPGVGATNLARSMVEAYPIIRPLVYLSSFLIQSPESGVRNHLWAALSPEIVSGEYYTPVGQIGHVTSEVRNDDLADKLWYWMEGEFPQHGF</sequence>
<evidence type="ECO:0000313" key="4">
    <source>
        <dbReference type="EMBL" id="VUC24874.1"/>
    </source>
</evidence>
<evidence type="ECO:0000313" key="5">
    <source>
        <dbReference type="Proteomes" id="UP000766486"/>
    </source>
</evidence>
<organism evidence="4 5">
    <name type="scientific">Bionectria ochroleuca</name>
    <name type="common">Gliocladium roseum</name>
    <dbReference type="NCBI Taxonomy" id="29856"/>
    <lineage>
        <taxon>Eukaryota</taxon>
        <taxon>Fungi</taxon>
        <taxon>Dikarya</taxon>
        <taxon>Ascomycota</taxon>
        <taxon>Pezizomycotina</taxon>
        <taxon>Sordariomycetes</taxon>
        <taxon>Hypocreomycetidae</taxon>
        <taxon>Hypocreales</taxon>
        <taxon>Bionectriaceae</taxon>
        <taxon>Clonostachys</taxon>
    </lineage>
</organism>
<accession>A0ABY6U1E3</accession>
<comment type="similarity">
    <text evidence="1">Belongs to the short-chain dehydrogenases/reductases (SDR) family.</text>
</comment>